<proteinExistence type="inferred from homology"/>
<evidence type="ECO:0000259" key="2">
    <source>
        <dbReference type="Pfam" id="PF01337"/>
    </source>
</evidence>
<dbReference type="Pfam" id="PF01337">
    <property type="entry name" value="Barstar"/>
    <property type="match status" value="1"/>
</dbReference>
<dbReference type="Gene3D" id="3.30.370.10">
    <property type="entry name" value="Barstar-like"/>
    <property type="match status" value="1"/>
</dbReference>
<keyword evidence="4" id="KW-1185">Reference proteome</keyword>
<name>A0A348HFF8_9GAMM</name>
<accession>A0A348HFF8</accession>
<evidence type="ECO:0000256" key="1">
    <source>
        <dbReference type="ARBA" id="ARBA00006845"/>
    </source>
</evidence>
<reference evidence="3 4" key="1">
    <citation type="submission" date="2018-09" db="EMBL/GenBank/DDBJ databases">
        <title>Zymobacter palmae IAM14233 (=T109) whole genome analysis.</title>
        <authorList>
            <person name="Yanase H."/>
        </authorList>
    </citation>
    <scope>NUCLEOTIDE SEQUENCE [LARGE SCALE GENOMIC DNA]</scope>
    <source>
        <strain evidence="3 4">IAM14233</strain>
    </source>
</reference>
<dbReference type="RefSeq" id="WP_027705486.1">
    <property type="nucleotide sequence ID" value="NZ_AP018933.1"/>
</dbReference>
<gene>
    <name evidence="3" type="ORF">ZBT109_1603</name>
</gene>
<organism evidence="3 4">
    <name type="scientific">Zymobacter palmae</name>
    <dbReference type="NCBI Taxonomy" id="33074"/>
    <lineage>
        <taxon>Bacteria</taxon>
        <taxon>Pseudomonadati</taxon>
        <taxon>Pseudomonadota</taxon>
        <taxon>Gammaproteobacteria</taxon>
        <taxon>Oceanospirillales</taxon>
        <taxon>Halomonadaceae</taxon>
        <taxon>Zymobacter group</taxon>
        <taxon>Zymobacter</taxon>
    </lineage>
</organism>
<dbReference type="SUPFAM" id="SSF52038">
    <property type="entry name" value="Barstar-related"/>
    <property type="match status" value="1"/>
</dbReference>
<evidence type="ECO:0000313" key="3">
    <source>
        <dbReference type="EMBL" id="BBG30360.1"/>
    </source>
</evidence>
<protein>
    <submittedName>
        <fullName evidence="3">Barstar, RNAse (Barnase)inhibitor</fullName>
    </submittedName>
</protein>
<dbReference type="KEGG" id="zpl:ZBT109_1603"/>
<dbReference type="InterPro" id="IPR000468">
    <property type="entry name" value="Barstar"/>
</dbReference>
<dbReference type="EMBL" id="AP018933">
    <property type="protein sequence ID" value="BBG30360.1"/>
    <property type="molecule type" value="Genomic_DNA"/>
</dbReference>
<evidence type="ECO:0000313" key="4">
    <source>
        <dbReference type="Proteomes" id="UP000267342"/>
    </source>
</evidence>
<comment type="similarity">
    <text evidence="1">Belongs to the barstar family.</text>
</comment>
<dbReference type="Proteomes" id="UP000267342">
    <property type="component" value="Chromosome"/>
</dbReference>
<dbReference type="AlphaFoldDB" id="A0A348HFF8"/>
<sequence length="96" mass="10604">MQIPIDGQQIHSFDDFFQQCATALGDEVTWCHDLDGLHELLVTGLPKATTLVWASAATSRAALGDEQYLELVDVLENAVHVQRRFGWAGAFAYQLA</sequence>
<feature type="domain" description="Barstar (barnase inhibitor)" evidence="2">
    <location>
        <begin position="3"/>
        <end position="80"/>
    </location>
</feature>
<dbReference type="InterPro" id="IPR035905">
    <property type="entry name" value="Barstar-like_sf"/>
</dbReference>